<proteinExistence type="predicted"/>
<name>A0A8S1LPS9_9CILI</name>
<comment type="caution">
    <text evidence="1">The sequence shown here is derived from an EMBL/GenBank/DDBJ whole genome shotgun (WGS) entry which is preliminary data.</text>
</comment>
<dbReference type="OrthoDB" id="297500at2759"/>
<protein>
    <submittedName>
        <fullName evidence="1">Uncharacterized protein</fullName>
    </submittedName>
</protein>
<organism evidence="1 2">
    <name type="scientific">Paramecium sonneborni</name>
    <dbReference type="NCBI Taxonomy" id="65129"/>
    <lineage>
        <taxon>Eukaryota</taxon>
        <taxon>Sar</taxon>
        <taxon>Alveolata</taxon>
        <taxon>Ciliophora</taxon>
        <taxon>Intramacronucleata</taxon>
        <taxon>Oligohymenophorea</taxon>
        <taxon>Peniculida</taxon>
        <taxon>Parameciidae</taxon>
        <taxon>Paramecium</taxon>
    </lineage>
</organism>
<evidence type="ECO:0000313" key="1">
    <source>
        <dbReference type="EMBL" id="CAD8068091.1"/>
    </source>
</evidence>
<accession>A0A8S1LPS9</accession>
<reference evidence="1" key="1">
    <citation type="submission" date="2021-01" db="EMBL/GenBank/DDBJ databases">
        <authorList>
            <consortium name="Genoscope - CEA"/>
            <person name="William W."/>
        </authorList>
    </citation>
    <scope>NUCLEOTIDE SEQUENCE</scope>
</reference>
<gene>
    <name evidence="1" type="ORF">PSON_ATCC_30995.1.T0230367</name>
</gene>
<keyword evidence="2" id="KW-1185">Reference proteome</keyword>
<dbReference type="EMBL" id="CAJJDN010000023">
    <property type="protein sequence ID" value="CAD8068091.1"/>
    <property type="molecule type" value="Genomic_DNA"/>
</dbReference>
<evidence type="ECO:0000313" key="2">
    <source>
        <dbReference type="Proteomes" id="UP000692954"/>
    </source>
</evidence>
<sequence length="3465" mass="399183">MIAILSQIGESNKNCKLYPFSAKDCIEKTNNLACLYYSFLNKCEEIQLTNQGCSPYLNMEACLRQLTDQRQNRVQCIFQQRCMEVKKIQQEQYGCSEMFNKYACMSVEKQLCIWENNRCNKLQDNITNKSRLCNIFTKPVTPYTCSSLPYGLCMSNGFEGDFQCIELKQNQLSYFSCNELGLNEESCLTINKENQYCTFEDNKCTEITLSQIRSCDQKLSQFACLQITNMDIQCEWADQKCRKFQIDSNWNCDTQNQVNVSVCQLSTGLCYYNEKQRKCLNVDINHINMNMIQCDTPGLSKQACLSIQHQKCSFAKGKCQILSELDLNTFQCHMDLNKLACVNIKTHFQYCFWNGQNCERKVINQDYDCPLKLENDIIRVNGNVCQAISKDNVKCKYNEQTNLCIQSQENDKCNTPFINKNGCLSIINNDETCQWTTQGCKYIQVILYETKCASLKSSNPIACSQVLEKEENVGCYFDVIKQQCVKLTVEISQTATKKEILQYQKDMELLSKISCKQREKGLNRIACSTITTKGIACMWDRDKCIQIENRKDIQTIDCLHLIYANHKACAYVQLGGEICRYHKKIFGCINSVVKNMGCDQLGLNSFGCQQAQGNCQFVNDQCQKAEDVKKYDEFQLEDDIIQNPSIPIDTPVTCQSTSPSKSVCLSLQSISLLCQWSKSKTTCENVDMKSNLKCLDFNSNDISVNSNVCASVINDFPDYDNLKGVQFEKNRGYCYYNRFTFQCQIKQELCNTKCCTETENIGMNAHACSKFSSNEPGDYCFFMNLRCQELTDDIVDLSNLEQIKQFYDENQLPCYSMNKNSCHMIGWSNEKLCYYNGIACIDLNYSYYKDYRIFTKEPSILNINACFAIDGIQTEQNTLKYVGYDSENLRCKEVIVTTEFPYAQCEDVKGNRNVCQRYTGNNYCKWDQTKLQCITIPFDEFDEILTCDLELNIKACTDIKKSSCLFSFKTDRCIYVNNFNVDCNHFDSQGKVSWQVCLQIDKSEQQCEFQNYQCVASTKISQTCDGSLANNRSCFKNTKGLCRWDTNTFECYTNYTDISQLKCTDNINRELCKKITQYSCIWNDQSNECKEFTTMTSIQFETLSKTGDHKFNQQACLIITGDAYYYDTNIQKCIKLTSKTADCNDFLMNKYACLYHTRTHHCFYDEQEVIPNNKCKKFIEDQTKCETSQLINIEVCMEINSPCIFDLSTLQCKAFTIQETTTCSELSNITTQFQHPNKKVCSSVSSTLKQSLGELQCYEDKENQQQCKYEKYCFWTSYSCQIFKLVYNYQESPSGQQLLFRECEDYQEVDTCSNDIIQNITSAYKKSILTNTEFLWENSNTTCRKMSAKLEKEHTYFQISDNLRVCQIKDCSIIEQHFCQSEHNIQEIIQTFLPYDGAINQDEKDNSYLHQIQVLTDAEVTCQNLDCSQLSEFDCQTEKQQCEQKLFCQMEFTQPFQSAIQESCTPSTIYIHSNWCNLKENKLFICSNVFSKALCLELSHYCYFDINQGGCMYIKDNEHNISSCDQIANNCSVSSSQKAICQNGSESIKPGDKCKTVQKLYKSCIPLTTYNQPFSYESILNTDFQPILCAKANNDCRYDGIVCINTMPTKNSNGKYPCDKSFSKSLCEKCECNYTYLGYCQQIKQVPQIDQNGSNKQFLCYQVNLLETTFKEDICVNVDQACAFANGICQDATHYSCNNMLLYKVSLKTCLKCKDYATKFIDNEKKCYKITDTIQNTCVNLNKYACLRNTYGVQCKWENFSCQQLSIQTNNKIDCTILNTDACYQKQINICWIDPISSLCIKFDPYKGQCNQLKTESLCLRSMVANCKWASNQCNQNTTGLIPNICDNLNQYLCLNSVNIACGWSDVYEKCYKLELKSNPSSCNDYLQNDQQTFINHCNAYTCTQIKVQQGCIHDQYYKCREVIPTDVISCEVQTISHINEYACAKLAKGKCKFFNSKCEKTEESNLGCQAYLNQESCLHQDAACKFDIYCQSYVIQSIEGIRTLFPYTSAVCKPVDMVIKSTDGYVDIGIALIYSVAQQKCLDITNKNISINDCTYIGMNKYSCLLKTTQYCEFINSSCRRMELKEIQTLKICKPSLNQYACIRLNVSCKFVQGQCVELNDNDDCITLSQNKSIVNQKVCLRDRDTPCLFNYNTQSCEVITTPQNCAGLNYKGCIFITQGYNCEFKNSKCITSFGNVKCLDDINEGKCLSVITKGQYCYFDQKNGCKNLDTSIVDLSKCQKDQLQTNPFTCSRSTDIPCFFDKQNKKCIPYTDKTQSSYEQNYSLSNIYSFNILTCQIFNSLKALMWQETCQIVKSSQLVYLKCNAALNKIACLSIKTPFQFCQYQNNRCVNANLEEFKKIPCGQIKDINSGAFCSLNDQNIPCQFNSSFFRCEVVTTSVIGCVEKDPYEKGLNKIACDLDPENCYFDENCYRLNRNGFQFCSDINNSSGFQCKQVTNEGCMIQSNLCKKIYYQSYSEIKCEQAINRYGCVNVQTQNQYCQFDGDECKAQIVKSYNELNCLSIVNINNYQFCEQPVDIPCTFDLKNNSCRNVYPQEEFSCERGLNRIACLTQTTKSLMCSFLDYCYGPNNGILNCTYQEVDKCCREANSIDTCLNQKIYECEWTVNGCQSLQNRITDCDKIINASFLVCASIRDTLCVYVASQYKCQTQIPTTCGYSQSSQQCKRMKSVQCIWKMDQEICEYSEESAYLGCSFVTNSSGNQRSCMNVEVQGQMCIYKDEQCLLFIQQENQNNCLDTINRNACLQQTISDCQWIEQVYRVKKYLYQEEEDVVQGQCMPIININSISCSNYISYSACLKINKAGEHCIWKDFQCQSINEQPIYNTDQLTLINQNTCSLVNNGDFVKYEQSINGCVIIQNLDELTCKPTILGINKDACLAIKTQPCTWNSIQKQCYYLDMYHTFDSCERPDWTIISCSQLDINQSCGHTKQGCQLVDINIINCTYPGLNKYACLNISKFPCIWQKNEKTNYYYCDDYFPLTSCLLVPKDVNPIVCQLVNQDICYFDINKQKCDIPDLNQTTCDSMNLNIYACIQIEGCIFKEFCQRVQKQYYYCDEYPIANYKVCQNAQDSCKFNELTFGCSKASEELCDAKGLSQLGCQIQQNCKFTNNECVCLNSINYNCNSIKNAQKCNQSDHCIYKENNQLCEWKQCEDLVYDECNGIRINLSYCYINKFNQCRSAKQCQDIINPQFTCPILHNKPCVFNSNLNQCENLNCHLLDKIQCENYNNQCKFVGSCKSLECKDLDQLPCQNNYDCLWNFKDKICQDQIQCSQIQEQQLCNNMQNNNQQCYWNKNQDRSFCNNTPCRFLPTLPKCSGIEIDEVVCVQLKDDTCVSCEEISNPCVCLEQTNLCKYDFDQMKCTSIICANQQSFDECPQNRCVFNQICMQKCENIWNSQLCEKQNNDCDWKDMKICVDKEKKQNGQTKIIYNQNWDYIYLIPLVLFILYF</sequence>
<dbReference type="Proteomes" id="UP000692954">
    <property type="component" value="Unassembled WGS sequence"/>
</dbReference>